<evidence type="ECO:0000256" key="1">
    <source>
        <dbReference type="SAM" id="MobiDB-lite"/>
    </source>
</evidence>
<dbReference type="AlphaFoldDB" id="A0A5A7PHP6"/>
<proteinExistence type="predicted"/>
<name>A0A5A7PHP6_STRAF</name>
<evidence type="ECO:0000313" key="2">
    <source>
        <dbReference type="EMBL" id="GER32128.1"/>
    </source>
</evidence>
<sequence>MANRTKNLNLGLKFFLEQIILFHAAPIPVDSNALVFKAHFDFCKLRPSDHCRSNYFRRLSLQYLTKKRVMQMANKQKRLPKVESQQEFVVKAPSVERDFHDNISEGNPPESEFPSTNKVERSRSPVNPFGIGPDNRLLLALNTTKLSHGKTSPGISPENSLLLISKRDKQGATVLLGSSPDKLDIGIVPFKLFRSALTQTWKDSSLERLPISGGKIPLKSFMKTLNGSRLGNSPRLWGISPDKLFMHRPKNSNFSNFPKSSGILPVNLFSDKSRLTKSSDSID</sequence>
<dbReference type="EMBL" id="BKCP01004550">
    <property type="protein sequence ID" value="GER32128.1"/>
    <property type="molecule type" value="Genomic_DNA"/>
</dbReference>
<evidence type="ECO:0000313" key="3">
    <source>
        <dbReference type="Proteomes" id="UP000325081"/>
    </source>
</evidence>
<accession>A0A5A7PHP6</accession>
<gene>
    <name evidence="2" type="ORF">STAS_08183</name>
</gene>
<organism evidence="2 3">
    <name type="scientific">Striga asiatica</name>
    <name type="common">Asiatic witchweed</name>
    <name type="synonym">Buchnera asiatica</name>
    <dbReference type="NCBI Taxonomy" id="4170"/>
    <lineage>
        <taxon>Eukaryota</taxon>
        <taxon>Viridiplantae</taxon>
        <taxon>Streptophyta</taxon>
        <taxon>Embryophyta</taxon>
        <taxon>Tracheophyta</taxon>
        <taxon>Spermatophyta</taxon>
        <taxon>Magnoliopsida</taxon>
        <taxon>eudicotyledons</taxon>
        <taxon>Gunneridae</taxon>
        <taxon>Pentapetalae</taxon>
        <taxon>asterids</taxon>
        <taxon>lamiids</taxon>
        <taxon>Lamiales</taxon>
        <taxon>Orobanchaceae</taxon>
        <taxon>Buchnereae</taxon>
        <taxon>Striga</taxon>
    </lineage>
</organism>
<reference evidence="3" key="1">
    <citation type="journal article" date="2019" name="Curr. Biol.">
        <title>Genome Sequence of Striga asiatica Provides Insight into the Evolution of Plant Parasitism.</title>
        <authorList>
            <person name="Yoshida S."/>
            <person name="Kim S."/>
            <person name="Wafula E.K."/>
            <person name="Tanskanen J."/>
            <person name="Kim Y.M."/>
            <person name="Honaas L."/>
            <person name="Yang Z."/>
            <person name="Spallek T."/>
            <person name="Conn C.E."/>
            <person name="Ichihashi Y."/>
            <person name="Cheong K."/>
            <person name="Cui S."/>
            <person name="Der J.P."/>
            <person name="Gundlach H."/>
            <person name="Jiao Y."/>
            <person name="Hori C."/>
            <person name="Ishida J.K."/>
            <person name="Kasahara H."/>
            <person name="Kiba T."/>
            <person name="Kim M.S."/>
            <person name="Koo N."/>
            <person name="Laohavisit A."/>
            <person name="Lee Y.H."/>
            <person name="Lumba S."/>
            <person name="McCourt P."/>
            <person name="Mortimer J.C."/>
            <person name="Mutuku J.M."/>
            <person name="Nomura T."/>
            <person name="Sasaki-Sekimoto Y."/>
            <person name="Seto Y."/>
            <person name="Wang Y."/>
            <person name="Wakatake T."/>
            <person name="Sakakibara H."/>
            <person name="Demura T."/>
            <person name="Yamaguchi S."/>
            <person name="Yoneyama K."/>
            <person name="Manabe R.I."/>
            <person name="Nelson D.C."/>
            <person name="Schulman A.H."/>
            <person name="Timko M.P."/>
            <person name="dePamphilis C.W."/>
            <person name="Choi D."/>
            <person name="Shirasu K."/>
        </authorList>
    </citation>
    <scope>NUCLEOTIDE SEQUENCE [LARGE SCALE GENOMIC DNA]</scope>
    <source>
        <strain evidence="3">cv. UVA1</strain>
    </source>
</reference>
<protein>
    <submittedName>
        <fullName evidence="2">Cytochrome c-type biogenesis protein CcmE</fullName>
    </submittedName>
</protein>
<keyword evidence="3" id="KW-1185">Reference proteome</keyword>
<feature type="region of interest" description="Disordered" evidence="1">
    <location>
        <begin position="99"/>
        <end position="127"/>
    </location>
</feature>
<dbReference type="Proteomes" id="UP000325081">
    <property type="component" value="Unassembled WGS sequence"/>
</dbReference>
<comment type="caution">
    <text evidence="2">The sequence shown here is derived from an EMBL/GenBank/DDBJ whole genome shotgun (WGS) entry which is preliminary data.</text>
</comment>